<keyword evidence="5 11" id="KW-0347">Helicase</keyword>
<protein>
    <recommendedName>
        <fullName evidence="2">RNA helicase</fullName>
        <ecNumber evidence="2">3.6.4.13</ecNumber>
    </recommendedName>
</protein>
<evidence type="ECO:0000256" key="7">
    <source>
        <dbReference type="ARBA" id="ARBA00047984"/>
    </source>
</evidence>
<evidence type="ECO:0000313" key="12">
    <source>
        <dbReference type="Proteomes" id="UP000016088"/>
    </source>
</evidence>
<evidence type="ECO:0000259" key="9">
    <source>
        <dbReference type="PROSITE" id="PS51192"/>
    </source>
</evidence>
<dbReference type="GO" id="GO:0000462">
    <property type="term" value="P:maturation of SSU-rRNA from tricistronic rRNA transcript (SSU-rRNA, 5.8S rRNA, LSU-rRNA)"/>
    <property type="evidence" value="ECO:0007669"/>
    <property type="project" value="TreeGrafter"/>
</dbReference>
<evidence type="ECO:0000256" key="8">
    <source>
        <dbReference type="SAM" id="MobiDB-lite"/>
    </source>
</evidence>
<dbReference type="EMBL" id="KE503206">
    <property type="protein sequence ID" value="EPX73969.1"/>
    <property type="molecule type" value="Genomic_DNA"/>
</dbReference>
<dbReference type="eggNOG" id="KOG0926">
    <property type="taxonomic scope" value="Eukaryota"/>
</dbReference>
<feature type="region of interest" description="Disordered" evidence="8">
    <location>
        <begin position="677"/>
        <end position="712"/>
    </location>
</feature>
<proteinExistence type="inferred from homology"/>
<accession>S9RIX6</accession>
<dbReference type="InterPro" id="IPR027417">
    <property type="entry name" value="P-loop_NTPase"/>
</dbReference>
<feature type="domain" description="Helicase C-terminal" evidence="10">
    <location>
        <begin position="632"/>
        <end position="857"/>
    </location>
</feature>
<name>S9RIX6_SCHOY</name>
<dbReference type="Gene3D" id="3.40.50.300">
    <property type="entry name" value="P-loop containing nucleotide triphosphate hydrolases"/>
    <property type="match status" value="2"/>
</dbReference>
<dbReference type="InterPro" id="IPR011709">
    <property type="entry name" value="DEAD-box_helicase_OB_fold"/>
</dbReference>
<dbReference type="InterPro" id="IPR002464">
    <property type="entry name" value="DNA/RNA_helicase_DEAH_CS"/>
</dbReference>
<feature type="compositionally biased region" description="Acidic residues" evidence="8">
    <location>
        <begin position="314"/>
        <end position="333"/>
    </location>
</feature>
<dbReference type="CDD" id="cd18791">
    <property type="entry name" value="SF2_C_RHA"/>
    <property type="match status" value="1"/>
</dbReference>
<feature type="compositionally biased region" description="Polar residues" evidence="8">
    <location>
        <begin position="677"/>
        <end position="687"/>
    </location>
</feature>
<dbReference type="Pfam" id="PF07717">
    <property type="entry name" value="OB_NTP_bind"/>
    <property type="match status" value="1"/>
</dbReference>
<feature type="domain" description="Helicase ATP-binding" evidence="9">
    <location>
        <begin position="433"/>
        <end position="610"/>
    </location>
</feature>
<feature type="compositionally biased region" description="Polar residues" evidence="8">
    <location>
        <begin position="264"/>
        <end position="276"/>
    </location>
</feature>
<dbReference type="SMART" id="SM00490">
    <property type="entry name" value="HELICc"/>
    <property type="match status" value="1"/>
</dbReference>
<organism evidence="11 12">
    <name type="scientific">Schizosaccharomyces octosporus (strain yFS286)</name>
    <name type="common">Fission yeast</name>
    <name type="synonym">Octosporomyces octosporus</name>
    <dbReference type="NCBI Taxonomy" id="483514"/>
    <lineage>
        <taxon>Eukaryota</taxon>
        <taxon>Fungi</taxon>
        <taxon>Dikarya</taxon>
        <taxon>Ascomycota</taxon>
        <taxon>Taphrinomycotina</taxon>
        <taxon>Schizosaccharomycetes</taxon>
        <taxon>Schizosaccharomycetales</taxon>
        <taxon>Schizosaccharomycetaceae</taxon>
        <taxon>Schizosaccharomyces</taxon>
    </lineage>
</organism>
<dbReference type="PANTHER" id="PTHR18934:SF99">
    <property type="entry name" value="ATP-DEPENDENT RNA HELICASE DHX37-RELATED"/>
    <property type="match status" value="1"/>
</dbReference>
<dbReference type="GO" id="GO:0005524">
    <property type="term" value="F:ATP binding"/>
    <property type="evidence" value="ECO:0007669"/>
    <property type="project" value="UniProtKB-KW"/>
</dbReference>
<feature type="compositionally biased region" description="Acidic residues" evidence="8">
    <location>
        <begin position="232"/>
        <end position="261"/>
    </location>
</feature>
<dbReference type="GO" id="GO:0005681">
    <property type="term" value="C:spliceosomal complex"/>
    <property type="evidence" value="ECO:0007669"/>
    <property type="project" value="UniProtKB-ARBA"/>
</dbReference>
<dbReference type="Pfam" id="PF21010">
    <property type="entry name" value="HA2_C"/>
    <property type="match status" value="1"/>
</dbReference>
<dbReference type="RefSeq" id="XP_013017127.1">
    <property type="nucleotide sequence ID" value="XM_013161673.1"/>
</dbReference>
<dbReference type="PROSITE" id="PS51194">
    <property type="entry name" value="HELICASE_CTER"/>
    <property type="match status" value="1"/>
</dbReference>
<dbReference type="EC" id="3.6.4.13" evidence="2"/>
<dbReference type="GO" id="GO:0003724">
    <property type="term" value="F:RNA helicase activity"/>
    <property type="evidence" value="ECO:0007669"/>
    <property type="project" value="UniProtKB-EC"/>
</dbReference>
<gene>
    <name evidence="11" type="ORF">SOCG_03185</name>
</gene>
<comment type="similarity">
    <text evidence="1">Belongs to the DEAD box helicase family. DEAH subfamily.</text>
</comment>
<evidence type="ECO:0000256" key="3">
    <source>
        <dbReference type="ARBA" id="ARBA00022741"/>
    </source>
</evidence>
<keyword evidence="12" id="KW-1185">Reference proteome</keyword>
<reference evidence="11 12" key="1">
    <citation type="journal article" date="2011" name="Science">
        <title>Comparative functional genomics of the fission yeasts.</title>
        <authorList>
            <person name="Rhind N."/>
            <person name="Chen Z."/>
            <person name="Yassour M."/>
            <person name="Thompson D.A."/>
            <person name="Haas B.J."/>
            <person name="Habib N."/>
            <person name="Wapinski I."/>
            <person name="Roy S."/>
            <person name="Lin M.F."/>
            <person name="Heiman D.I."/>
            <person name="Young S.K."/>
            <person name="Furuya K."/>
            <person name="Guo Y."/>
            <person name="Pidoux A."/>
            <person name="Chen H.M."/>
            <person name="Robbertse B."/>
            <person name="Goldberg J.M."/>
            <person name="Aoki K."/>
            <person name="Bayne E.H."/>
            <person name="Berlin A.M."/>
            <person name="Desjardins C.A."/>
            <person name="Dobbs E."/>
            <person name="Dukaj L."/>
            <person name="Fan L."/>
            <person name="FitzGerald M.G."/>
            <person name="French C."/>
            <person name="Gujja S."/>
            <person name="Hansen K."/>
            <person name="Keifenheim D."/>
            <person name="Levin J.Z."/>
            <person name="Mosher R.A."/>
            <person name="Mueller C.A."/>
            <person name="Pfiffner J."/>
            <person name="Priest M."/>
            <person name="Russ C."/>
            <person name="Smialowska A."/>
            <person name="Swoboda P."/>
            <person name="Sykes S.M."/>
            <person name="Vaughn M."/>
            <person name="Vengrova S."/>
            <person name="Yoder R."/>
            <person name="Zeng Q."/>
            <person name="Allshire R."/>
            <person name="Baulcombe D."/>
            <person name="Birren B.W."/>
            <person name="Brown W."/>
            <person name="Ekwall K."/>
            <person name="Kellis M."/>
            <person name="Leatherwood J."/>
            <person name="Levin H."/>
            <person name="Margalit H."/>
            <person name="Martienssen R."/>
            <person name="Nieduszynski C.A."/>
            <person name="Spatafora J.W."/>
            <person name="Friedman N."/>
            <person name="Dalgaard J.Z."/>
            <person name="Baumann P."/>
            <person name="Niki H."/>
            <person name="Regev A."/>
            <person name="Nusbaum C."/>
        </authorList>
    </citation>
    <scope>NUCLEOTIDE SEQUENCE [LARGE SCALE GENOMIC DNA]</scope>
    <source>
        <strain evidence="12">yFS286</strain>
    </source>
</reference>
<dbReference type="Pfam" id="PF00270">
    <property type="entry name" value="DEAD"/>
    <property type="match status" value="1"/>
</dbReference>
<dbReference type="CDD" id="cd17982">
    <property type="entry name" value="DEXHc_DHX37"/>
    <property type="match status" value="1"/>
</dbReference>
<dbReference type="InterPro" id="IPR001650">
    <property type="entry name" value="Helicase_C-like"/>
</dbReference>
<evidence type="ECO:0000256" key="5">
    <source>
        <dbReference type="ARBA" id="ARBA00022806"/>
    </source>
</evidence>
<keyword evidence="4" id="KW-0378">Hydrolase</keyword>
<dbReference type="GO" id="GO:0005730">
    <property type="term" value="C:nucleolus"/>
    <property type="evidence" value="ECO:0007669"/>
    <property type="project" value="TreeGrafter"/>
</dbReference>
<dbReference type="SMART" id="SM00847">
    <property type="entry name" value="HA2"/>
    <property type="match status" value="1"/>
</dbReference>
<dbReference type="AlphaFoldDB" id="S9RIX6"/>
<dbReference type="SUPFAM" id="SSF52540">
    <property type="entry name" value="P-loop containing nucleoside triphosphate hydrolases"/>
    <property type="match status" value="1"/>
</dbReference>
<dbReference type="SMART" id="SM00487">
    <property type="entry name" value="DEXDc"/>
    <property type="match status" value="1"/>
</dbReference>
<dbReference type="PROSITE" id="PS51192">
    <property type="entry name" value="HELICASE_ATP_BIND_1"/>
    <property type="match status" value="1"/>
</dbReference>
<feature type="compositionally biased region" description="Acidic residues" evidence="8">
    <location>
        <begin position="696"/>
        <end position="709"/>
    </location>
</feature>
<dbReference type="GO" id="GO:0003723">
    <property type="term" value="F:RNA binding"/>
    <property type="evidence" value="ECO:0007669"/>
    <property type="project" value="TreeGrafter"/>
</dbReference>
<feature type="compositionally biased region" description="Low complexity" evidence="8">
    <location>
        <begin position="199"/>
        <end position="212"/>
    </location>
</feature>
<dbReference type="FunFam" id="3.40.50.300:FF:000637">
    <property type="entry name" value="ATP-dependent RNA helicase DHX37/DHR1"/>
    <property type="match status" value="1"/>
</dbReference>
<keyword evidence="6" id="KW-0067">ATP-binding</keyword>
<dbReference type="Pfam" id="PF04408">
    <property type="entry name" value="WHD_HA2"/>
    <property type="match status" value="1"/>
</dbReference>
<dbReference type="Proteomes" id="UP000016088">
    <property type="component" value="Unassembled WGS sequence"/>
</dbReference>
<dbReference type="InterPro" id="IPR011545">
    <property type="entry name" value="DEAD/DEAH_box_helicase_dom"/>
</dbReference>
<dbReference type="VEuPathDB" id="FungiDB:SOCG_03185"/>
<keyword evidence="3" id="KW-0547">Nucleotide-binding</keyword>
<dbReference type="GeneID" id="25032157"/>
<dbReference type="InterPro" id="IPR014001">
    <property type="entry name" value="Helicase_ATP-bd"/>
</dbReference>
<dbReference type="OrthoDB" id="10253254at2759"/>
<dbReference type="InterPro" id="IPR007502">
    <property type="entry name" value="Helicase-assoc_dom"/>
</dbReference>
<dbReference type="Gene3D" id="1.20.120.1080">
    <property type="match status" value="1"/>
</dbReference>
<dbReference type="OMA" id="FCYLDDK"/>
<feature type="compositionally biased region" description="Basic and acidic residues" evidence="8">
    <location>
        <begin position="31"/>
        <end position="47"/>
    </location>
</feature>
<evidence type="ECO:0000256" key="2">
    <source>
        <dbReference type="ARBA" id="ARBA00012552"/>
    </source>
</evidence>
<feature type="compositionally biased region" description="Basic and acidic residues" evidence="8">
    <location>
        <begin position="62"/>
        <end position="84"/>
    </location>
</feature>
<feature type="compositionally biased region" description="Polar residues" evidence="8">
    <location>
        <begin position="157"/>
        <end position="189"/>
    </location>
</feature>
<evidence type="ECO:0000259" key="10">
    <source>
        <dbReference type="PROSITE" id="PS51194"/>
    </source>
</evidence>
<dbReference type="PROSITE" id="PS00690">
    <property type="entry name" value="DEAH_ATP_HELICASE"/>
    <property type="match status" value="1"/>
</dbReference>
<dbReference type="PANTHER" id="PTHR18934">
    <property type="entry name" value="ATP-DEPENDENT RNA HELICASE"/>
    <property type="match status" value="1"/>
</dbReference>
<comment type="catalytic activity">
    <reaction evidence="7">
        <text>ATP + H2O = ADP + phosphate + H(+)</text>
        <dbReference type="Rhea" id="RHEA:13065"/>
        <dbReference type="ChEBI" id="CHEBI:15377"/>
        <dbReference type="ChEBI" id="CHEBI:15378"/>
        <dbReference type="ChEBI" id="CHEBI:30616"/>
        <dbReference type="ChEBI" id="CHEBI:43474"/>
        <dbReference type="ChEBI" id="CHEBI:456216"/>
        <dbReference type="EC" id="3.6.4.13"/>
    </reaction>
</comment>
<dbReference type="HOGENOM" id="CLU_001832_0_3_1"/>
<dbReference type="GO" id="GO:0016787">
    <property type="term" value="F:hydrolase activity"/>
    <property type="evidence" value="ECO:0007669"/>
    <property type="project" value="UniProtKB-KW"/>
</dbReference>
<sequence length="1210" mass="136887">MGRLRKRFNEKGRQSGIQKMLNLKKSRLHRSVREQDDASSEHPKPILEEPQTTDTNVDVITDEDRKAKEERRRQLKEQLMKENEGAPMSTKKKKRLDKYIENKLKKETSAALMAKIAEESVDTSLLYSTKDLGKPKTSKERLQRSLLEEKKGLPISDPSSRLYTSVEVNESQPETSEPNVQTISQNKNIPGTAFGFGFSATSVPSAATTTAPIKVLPPKRKRSLRWGKNEDFSDANDSDEQDYLSTDSEEEAEEDDQEETADSVSDNEVSPEVSTADNDKAEIPNGHVGNGFKNKPDNKQSIVTQHPDLHSEEFDLNSSEEEFSADESDEDRDNEASERANRFKSWAAQQVLPGDSFEHEKQESVISAQNDEIRRRIRNPKKLKRVEDDSDVLPVGVDEVKNRKTTYRLVNRPPEIQESRLALPIVAEEQSIMEHVFANDVVIICGATGSGKTTQVPQFLFEAGFGSPESDTPGMIAVTQPRRVAAVSIAKRVAEELTGFSSKVSHQIRFDSTVNPETAIKFMTDGVLIRELSTDFLLTSYSAIIVDEAHERSVNTDILLGLLSRIVRLRREMSENDPNIKPLKLLIMSATLRVSDFAENRLLFAQPPPILKIDARQYPVSIHFNRTTKANYIEDAYDKVCKIHNRLPAGAILVFLTGQQEVEQLCSMLRKRFNRSYRPQQRQNGRVNISKKEMSIENEDVQSDNEDDEKNISPKLDSIELDKESEPMHILPLYSLLTTENQLKVFEKPPEGHRMCIVATNVAETSITIPNVRYVVDCGKAKERVYNEHTSVQKFEVCWISKANADQRAGRAGRTGAGHCYRLYSSAVYDREFSQHSLPEILRVPVESIVLQMKSMNIDNVANFPYPTPPSRANLQKALHLLSVLGATDREGRLTKLGEQMSLFPLSPRFSKMLIIGQQLGCLPFVIALVAALSINQLFVSKQTLLYDANRKESVSEETENIENEDLKQREEHKNRLRGFYNALYKFQAIDTESPALRYLSAVCAYDYAADKARFCKENYLRSKALEEVVSLRKQLINLLKRYISDSNNDFTKLQLKPPSDIQIKALRQFIASSYIDQIAFYDQEKGGYVTLFPCGAETARFVPDTPPNFQPQFAVYQHLHESSTGRVYMEPLTSVTGQQLARLAKNSSLISYSKPLSYPPIRYIDDGIKRECYVVPVLSSHTGSGGASWNLPAERVIQKRINGRWELTQ</sequence>
<feature type="region of interest" description="Disordered" evidence="8">
    <location>
        <begin position="1"/>
        <end position="96"/>
    </location>
</feature>
<evidence type="ECO:0000256" key="6">
    <source>
        <dbReference type="ARBA" id="ARBA00022840"/>
    </source>
</evidence>
<evidence type="ECO:0000313" key="11">
    <source>
        <dbReference type="EMBL" id="EPX73969.1"/>
    </source>
</evidence>
<dbReference type="Pfam" id="PF00271">
    <property type="entry name" value="Helicase_C"/>
    <property type="match status" value="1"/>
</dbReference>
<evidence type="ECO:0000256" key="1">
    <source>
        <dbReference type="ARBA" id="ARBA00008792"/>
    </source>
</evidence>
<dbReference type="InterPro" id="IPR048333">
    <property type="entry name" value="HA2_WH"/>
</dbReference>
<feature type="region of interest" description="Disordered" evidence="8">
    <location>
        <begin position="146"/>
        <end position="340"/>
    </location>
</feature>
<evidence type="ECO:0000256" key="4">
    <source>
        <dbReference type="ARBA" id="ARBA00022801"/>
    </source>
</evidence>